<reference evidence="4 5" key="1">
    <citation type="submission" date="2021-06" db="EMBL/GenBank/DDBJ databases">
        <title>Caerostris darwini draft genome.</title>
        <authorList>
            <person name="Kono N."/>
            <person name="Arakawa K."/>
        </authorList>
    </citation>
    <scope>NUCLEOTIDE SEQUENCE [LARGE SCALE GENOMIC DNA]</scope>
</reference>
<evidence type="ECO:0000313" key="5">
    <source>
        <dbReference type="Proteomes" id="UP001054837"/>
    </source>
</evidence>
<keyword evidence="5" id="KW-1185">Reference proteome</keyword>
<evidence type="ECO:0000256" key="3">
    <source>
        <dbReference type="ARBA" id="ARBA00022840"/>
    </source>
</evidence>
<keyword evidence="1" id="KW-0436">Ligase</keyword>
<evidence type="ECO:0000256" key="2">
    <source>
        <dbReference type="ARBA" id="ARBA00022741"/>
    </source>
</evidence>
<gene>
    <name evidence="4" type="primary">Ttll6</name>
    <name evidence="4" type="ORF">CDAR_103131</name>
</gene>
<keyword evidence="2" id="KW-0547">Nucleotide-binding</keyword>
<accession>A0AAV4V556</accession>
<comment type="caution">
    <text evidence="4">The sequence shown here is derived from an EMBL/GenBank/DDBJ whole genome shotgun (WGS) entry which is preliminary data.</text>
</comment>
<dbReference type="GO" id="GO:0070740">
    <property type="term" value="F:tubulin-glutamic acid ligase activity"/>
    <property type="evidence" value="ECO:0007669"/>
    <property type="project" value="TreeGrafter"/>
</dbReference>
<dbReference type="GO" id="GO:0000226">
    <property type="term" value="P:microtubule cytoskeleton organization"/>
    <property type="evidence" value="ECO:0007669"/>
    <property type="project" value="TreeGrafter"/>
</dbReference>
<dbReference type="Pfam" id="PF03133">
    <property type="entry name" value="TTL"/>
    <property type="match status" value="1"/>
</dbReference>
<dbReference type="PANTHER" id="PTHR12241:SF147">
    <property type="entry name" value="TUBULIN POLYGLUTAMYLASE TTLL7"/>
    <property type="match status" value="1"/>
</dbReference>
<dbReference type="GO" id="GO:0036064">
    <property type="term" value="C:ciliary basal body"/>
    <property type="evidence" value="ECO:0007669"/>
    <property type="project" value="TreeGrafter"/>
</dbReference>
<dbReference type="SUPFAM" id="SSF56059">
    <property type="entry name" value="Glutathione synthetase ATP-binding domain-like"/>
    <property type="match status" value="1"/>
</dbReference>
<protein>
    <submittedName>
        <fullName evidence="4">Tubulin polyglutamylase TTLL6</fullName>
    </submittedName>
</protein>
<dbReference type="AlphaFoldDB" id="A0AAV4V556"/>
<dbReference type="Gene3D" id="3.30.470.20">
    <property type="entry name" value="ATP-grasp fold, B domain"/>
    <property type="match status" value="1"/>
</dbReference>
<organism evidence="4 5">
    <name type="scientific">Caerostris darwini</name>
    <dbReference type="NCBI Taxonomy" id="1538125"/>
    <lineage>
        <taxon>Eukaryota</taxon>
        <taxon>Metazoa</taxon>
        <taxon>Ecdysozoa</taxon>
        <taxon>Arthropoda</taxon>
        <taxon>Chelicerata</taxon>
        <taxon>Arachnida</taxon>
        <taxon>Araneae</taxon>
        <taxon>Araneomorphae</taxon>
        <taxon>Entelegynae</taxon>
        <taxon>Araneoidea</taxon>
        <taxon>Araneidae</taxon>
        <taxon>Caerostris</taxon>
    </lineage>
</organism>
<sequence length="446" mass="51812">MHHEVYYTAPSLRQPRFKAFLDECKFKLVHDVFWGLGAIKADYKDCWILAWTDGTQTMENYAKMEPFQRINHFPGMGEICKKDSLSNNMKRMKKLLPRSYSFYPLTFCLPDEAVALTRYCEHRQSEVFIIKPDRNCQGIGIDIVKGLPNIKKYRNVVCQKYICKPLLMNRFKFDLRLYVLITSISPLKIYIYKEGLVRLATVAYKKPNAKNLHKKKMHLTNYAINKHTDDQNSEEPSDCCCKKSLYDLDKLLISSGISTSKLWSSIDGIIVKTIFSALPVLEHLFSTAFPISRPISPCFELLGFDILLNNCGEPYLLEVNRSPSLGGSLPFDKELKQNLIRNVLNMVLLTPKQIHFLKQEQHLKSHCRLLNPNVTSSLTSRERIFAEIQEQKEIRMQGNFRMLYPVEDDRYNEIRRMSFSLDSKNVDDSKTNSTAKDSPKKKIFYL</sequence>
<name>A0AAV4V556_9ARAC</name>
<dbReference type="PROSITE" id="PS51221">
    <property type="entry name" value="TTL"/>
    <property type="match status" value="1"/>
</dbReference>
<evidence type="ECO:0000256" key="1">
    <source>
        <dbReference type="ARBA" id="ARBA00022598"/>
    </source>
</evidence>
<keyword evidence="3" id="KW-0067">ATP-binding</keyword>
<dbReference type="Proteomes" id="UP001054837">
    <property type="component" value="Unassembled WGS sequence"/>
</dbReference>
<dbReference type="GO" id="GO:0015631">
    <property type="term" value="F:tubulin binding"/>
    <property type="evidence" value="ECO:0007669"/>
    <property type="project" value="TreeGrafter"/>
</dbReference>
<dbReference type="GO" id="GO:0005524">
    <property type="term" value="F:ATP binding"/>
    <property type="evidence" value="ECO:0007669"/>
    <property type="project" value="UniProtKB-KW"/>
</dbReference>
<dbReference type="PANTHER" id="PTHR12241">
    <property type="entry name" value="TUBULIN POLYGLUTAMYLASE"/>
    <property type="match status" value="1"/>
</dbReference>
<evidence type="ECO:0000313" key="4">
    <source>
        <dbReference type="EMBL" id="GIY64665.1"/>
    </source>
</evidence>
<dbReference type="EMBL" id="BPLQ01012349">
    <property type="protein sequence ID" value="GIY64665.1"/>
    <property type="molecule type" value="Genomic_DNA"/>
</dbReference>
<dbReference type="InterPro" id="IPR004344">
    <property type="entry name" value="TTL/TTLL_fam"/>
</dbReference>
<proteinExistence type="predicted"/>